<name>K0S3R0_THAOC</name>
<organism evidence="2 3">
    <name type="scientific">Thalassiosira oceanica</name>
    <name type="common">Marine diatom</name>
    <dbReference type="NCBI Taxonomy" id="159749"/>
    <lineage>
        <taxon>Eukaryota</taxon>
        <taxon>Sar</taxon>
        <taxon>Stramenopiles</taxon>
        <taxon>Ochrophyta</taxon>
        <taxon>Bacillariophyta</taxon>
        <taxon>Coscinodiscophyceae</taxon>
        <taxon>Thalassiosirophycidae</taxon>
        <taxon>Thalassiosirales</taxon>
        <taxon>Thalassiosiraceae</taxon>
        <taxon>Thalassiosira</taxon>
    </lineage>
</organism>
<evidence type="ECO:0000313" key="2">
    <source>
        <dbReference type="EMBL" id="EJK53527.1"/>
    </source>
</evidence>
<keyword evidence="3" id="KW-1185">Reference proteome</keyword>
<reference evidence="2 3" key="1">
    <citation type="journal article" date="2012" name="Genome Biol.">
        <title>Genome and low-iron response of an oceanic diatom adapted to chronic iron limitation.</title>
        <authorList>
            <person name="Lommer M."/>
            <person name="Specht M."/>
            <person name="Roy A.S."/>
            <person name="Kraemer L."/>
            <person name="Andreson R."/>
            <person name="Gutowska M.A."/>
            <person name="Wolf J."/>
            <person name="Bergner S.V."/>
            <person name="Schilhabel M.B."/>
            <person name="Klostermeier U.C."/>
            <person name="Beiko R.G."/>
            <person name="Rosenstiel P."/>
            <person name="Hippler M."/>
            <person name="Laroche J."/>
        </authorList>
    </citation>
    <scope>NUCLEOTIDE SEQUENCE [LARGE SCALE GENOMIC DNA]</scope>
    <source>
        <strain evidence="2 3">CCMP1005</strain>
    </source>
</reference>
<dbReference type="AlphaFoldDB" id="K0S3R0"/>
<dbReference type="EMBL" id="AGNL01037613">
    <property type="protein sequence ID" value="EJK53527.1"/>
    <property type="molecule type" value="Genomic_DNA"/>
</dbReference>
<evidence type="ECO:0000313" key="3">
    <source>
        <dbReference type="Proteomes" id="UP000266841"/>
    </source>
</evidence>
<dbReference type="Proteomes" id="UP000266841">
    <property type="component" value="Unassembled WGS sequence"/>
</dbReference>
<protein>
    <submittedName>
        <fullName evidence="2">Uncharacterized protein</fullName>
    </submittedName>
</protein>
<proteinExistence type="predicted"/>
<comment type="caution">
    <text evidence="2">The sequence shown here is derived from an EMBL/GenBank/DDBJ whole genome shotgun (WGS) entry which is preliminary data.</text>
</comment>
<evidence type="ECO:0000256" key="1">
    <source>
        <dbReference type="SAM" id="MobiDB-lite"/>
    </source>
</evidence>
<feature type="region of interest" description="Disordered" evidence="1">
    <location>
        <begin position="1"/>
        <end position="32"/>
    </location>
</feature>
<gene>
    <name evidence="2" type="ORF">THAOC_27021</name>
</gene>
<feature type="compositionally biased region" description="Basic and acidic residues" evidence="1">
    <location>
        <begin position="1"/>
        <end position="22"/>
    </location>
</feature>
<accession>K0S3R0</accession>
<sequence length="191" mass="21656">MKVKGERAEKLDRGEAPKEALKEKKKKKENASASAFFEVKTCQANPSNYSECIDAENQADRRRARVRAWSQYKCKFERLDKTFAQDAPGFGQPGFLGPFSQAQNFWRQGGGAFPIMHRQFRQAVGVMATTGNAALKLSTIHYLHSTKREAAYAANTNRSKYRSLNSHQRGASWYQRHAHEGYGAFQQFQNG</sequence>